<proteinExistence type="predicted"/>
<gene>
    <name evidence="1" type="ORF">ASUL_08749</name>
    <name evidence="3" type="ORF">TQ35_008505</name>
    <name evidence="2" type="ORF">TQ35_08495</name>
</gene>
<organism evidence="1 4">
    <name type="scientific">Candidatus Aramenus sulfurataquae</name>
    <dbReference type="NCBI Taxonomy" id="1326980"/>
    <lineage>
        <taxon>Archaea</taxon>
        <taxon>Thermoproteota</taxon>
        <taxon>Thermoprotei</taxon>
        <taxon>Sulfolobales</taxon>
        <taxon>Sulfolobaceae</taxon>
        <taxon>Candidatus Aramenus</taxon>
    </lineage>
</organism>
<reference evidence="2" key="2">
    <citation type="submission" date="2015-03" db="EMBL/GenBank/DDBJ databases">
        <title>Metagenome Sequencing of an Archaeal-Dominated Microbial Community from a Hot Spring at the Los Azufres Geothermal Field, Mexico.</title>
        <authorList>
            <person name="Servin-Garciduenas L.E."/>
            <person name="Martinez-Romero E."/>
        </authorList>
    </citation>
    <scope>NUCLEOTIDE SEQUENCE [LARGE SCALE GENOMIC DNA]</scope>
    <source>
        <strain evidence="2">AZ1-454</strain>
    </source>
</reference>
<evidence type="ECO:0000313" key="3">
    <source>
        <dbReference type="EMBL" id="MCL7344597.1"/>
    </source>
</evidence>
<evidence type="ECO:0000313" key="2">
    <source>
        <dbReference type="EMBL" id="KJR78209.1"/>
    </source>
</evidence>
<reference evidence="3" key="3">
    <citation type="submission" date="2022-05" db="EMBL/GenBank/DDBJ databases">
        <title>Metagenome Sequencing of an Archaeal-Dominated Microbial Community from a Hot Spring at the Los Azufres Geothermal Field, Mexico.</title>
        <authorList>
            <person name="Marin-Paredes R."/>
            <person name="Martinez-Romero E."/>
            <person name="Servin-Garciduenas L.E."/>
        </authorList>
    </citation>
    <scope>NUCLEOTIDE SEQUENCE</scope>
    <source>
        <strain evidence="3">AZ1-454</strain>
    </source>
</reference>
<name>W7KVC1_9CREN</name>
<dbReference type="EMBL" id="JZWS02000016">
    <property type="protein sequence ID" value="MCL7344597.1"/>
    <property type="molecule type" value="Genomic_DNA"/>
</dbReference>
<dbReference type="AlphaFoldDB" id="W7KVC1"/>
<protein>
    <submittedName>
        <fullName evidence="1">Uncharacterized protein</fullName>
    </submittedName>
</protein>
<comment type="caution">
    <text evidence="1">The sequence shown here is derived from an EMBL/GenBank/DDBJ whole genome shotgun (WGS) entry which is preliminary data.</text>
</comment>
<dbReference type="Proteomes" id="UP000054284">
    <property type="component" value="Unassembled WGS sequence"/>
</dbReference>
<sequence>MDEKAVSSIVETFMVAEIKVREVKKTETGFKLYIDENSHVELLRNRINFYVMRRIPCEALESIVASIKRTKNMKEVASFSHLNPMFGLYFVEDKCYALVATSASIGGLSDLSERLISTYRELVRAISELFRLADYLDILPLYLRKSLTA</sequence>
<reference evidence="1 4" key="1">
    <citation type="journal article" date="2014" name="Genome Announc.">
        <title>Draft Genome Sequence of the Sulfolobales Archaeon AZ1, Obtained through Metagenomic Analysis of a Mexican Hot Spring.</title>
        <authorList>
            <person name="Servin-Garciduenas L.E."/>
            <person name="Martinez-Romero E."/>
        </authorList>
    </citation>
    <scope>NUCLEOTIDE SEQUENCE [LARGE SCALE GENOMIC DNA]</scope>
    <source>
        <strain evidence="1">AZ1-illumnia</strain>
    </source>
</reference>
<dbReference type="EMBL" id="ASRH01000013">
    <property type="protein sequence ID" value="EWG06597.1"/>
    <property type="molecule type" value="Genomic_DNA"/>
</dbReference>
<keyword evidence="4" id="KW-1185">Reference proteome</keyword>
<dbReference type="EMBL" id="JZWS01000171">
    <property type="protein sequence ID" value="KJR78209.1"/>
    <property type="molecule type" value="Genomic_DNA"/>
</dbReference>
<accession>W7KVC1</accession>
<evidence type="ECO:0000313" key="1">
    <source>
        <dbReference type="EMBL" id="EWG06597.1"/>
    </source>
</evidence>
<evidence type="ECO:0000313" key="4">
    <source>
        <dbReference type="Proteomes" id="UP000054284"/>
    </source>
</evidence>